<protein>
    <submittedName>
        <fullName evidence="1">Uncharacterized protein</fullName>
    </submittedName>
</protein>
<sequence>MFPVLIPSGQAAVALDGYVETGANSKMFSEALISLHVSNTPSCPKSGQDLGDYPQINKQFPSYTLMAEIVKQASIGNQVVQVHMKWNPPIPLSKCLYIVMDGSDFVGNPYRMSAQLRLTTVNADERIRADIVGVLSDEFLMSPQRLETAYKVFHVIRDMELTELYGNVVAIAGEGAANRIPSGAWHVIHSVYIQRGGCPQFPTDGMYTDNQTLDKFIREKNTERLHSVTLHGLRNSHPNLPFYFAPVSPIALRVGDCVIHGVSASGPEGKKDLPDDGINTESQIGMEVVMK</sequence>
<proteinExistence type="predicted"/>
<dbReference type="EMBL" id="JAFVMF010000004">
    <property type="protein sequence ID" value="MBO1359115.1"/>
    <property type="molecule type" value="Genomic_DNA"/>
</dbReference>
<keyword evidence="2" id="KW-1185">Reference proteome</keyword>
<evidence type="ECO:0000313" key="2">
    <source>
        <dbReference type="Proteomes" id="UP000664771"/>
    </source>
</evidence>
<gene>
    <name evidence="1" type="ORF">J2D73_04800</name>
</gene>
<comment type="caution">
    <text evidence="1">The sequence shown here is derived from an EMBL/GenBank/DDBJ whole genome shotgun (WGS) entry which is preliminary data.</text>
</comment>
<organism evidence="1 2">
    <name type="scientific">Acetobacter sacchari</name>
    <dbReference type="NCBI Taxonomy" id="2661687"/>
    <lineage>
        <taxon>Bacteria</taxon>
        <taxon>Pseudomonadati</taxon>
        <taxon>Pseudomonadota</taxon>
        <taxon>Alphaproteobacteria</taxon>
        <taxon>Acetobacterales</taxon>
        <taxon>Acetobacteraceae</taxon>
        <taxon>Acetobacter</taxon>
    </lineage>
</organism>
<accession>A0ABS3LT74</accession>
<dbReference type="Proteomes" id="UP000664771">
    <property type="component" value="Unassembled WGS sequence"/>
</dbReference>
<reference evidence="1 2" key="1">
    <citation type="submission" date="2021-03" db="EMBL/GenBank/DDBJ databases">
        <title>The complete genome sequence of Acetobacter sacchari TBRC 11175.</title>
        <authorList>
            <person name="Charoenyingcharoen P."/>
            <person name="Yukphan P."/>
        </authorList>
    </citation>
    <scope>NUCLEOTIDE SEQUENCE [LARGE SCALE GENOMIC DNA]</scope>
    <source>
        <strain evidence="1 2">TBRC 11175</strain>
    </source>
</reference>
<dbReference type="RefSeq" id="WP_207879900.1">
    <property type="nucleotide sequence ID" value="NZ_JAFVMF010000004.1"/>
</dbReference>
<evidence type="ECO:0000313" key="1">
    <source>
        <dbReference type="EMBL" id="MBO1359115.1"/>
    </source>
</evidence>
<name>A0ABS3LT74_9PROT</name>